<name>A0A1S8T118_9CLOT</name>
<organism evidence="2 3">
    <name type="scientific">Clostridium puniceum</name>
    <dbReference type="NCBI Taxonomy" id="29367"/>
    <lineage>
        <taxon>Bacteria</taxon>
        <taxon>Bacillati</taxon>
        <taxon>Bacillota</taxon>
        <taxon>Clostridia</taxon>
        <taxon>Eubacteriales</taxon>
        <taxon>Clostridiaceae</taxon>
        <taxon>Clostridium</taxon>
    </lineage>
</organism>
<evidence type="ECO:0000313" key="3">
    <source>
        <dbReference type="Proteomes" id="UP000190890"/>
    </source>
</evidence>
<evidence type="ECO:0000256" key="1">
    <source>
        <dbReference type="SAM" id="Coils"/>
    </source>
</evidence>
<dbReference type="STRING" id="29367.CLPUN_49780"/>
<dbReference type="AlphaFoldDB" id="A0A1S8T118"/>
<keyword evidence="1" id="KW-0175">Coiled coil</keyword>
<feature type="coiled-coil region" evidence="1">
    <location>
        <begin position="347"/>
        <end position="405"/>
    </location>
</feature>
<keyword evidence="3" id="KW-1185">Reference proteome</keyword>
<comment type="caution">
    <text evidence="2">The sequence shown here is derived from an EMBL/GenBank/DDBJ whole genome shotgun (WGS) entry which is preliminary data.</text>
</comment>
<gene>
    <name evidence="2" type="ORF">CLPUN_49780</name>
</gene>
<dbReference type="OrthoDB" id="1736719at2"/>
<dbReference type="RefSeq" id="WP_077849871.1">
    <property type="nucleotide sequence ID" value="NZ_LZZM01000232.1"/>
</dbReference>
<dbReference type="Proteomes" id="UP000190890">
    <property type="component" value="Unassembled WGS sequence"/>
</dbReference>
<reference evidence="2 3" key="1">
    <citation type="submission" date="2016-05" db="EMBL/GenBank/DDBJ databases">
        <title>Microbial solvent formation.</title>
        <authorList>
            <person name="Poehlein A."/>
            <person name="Montoya Solano J.D."/>
            <person name="Flitsch S."/>
            <person name="Krabben P."/>
            <person name="Duerre P."/>
            <person name="Daniel R."/>
        </authorList>
    </citation>
    <scope>NUCLEOTIDE SEQUENCE [LARGE SCALE GENOMIC DNA]</scope>
    <source>
        <strain evidence="2 3">DSM 2619</strain>
    </source>
</reference>
<protein>
    <submittedName>
        <fullName evidence="2">Uncharacterized protein</fullName>
    </submittedName>
</protein>
<feature type="coiled-coil region" evidence="1">
    <location>
        <begin position="439"/>
        <end position="475"/>
    </location>
</feature>
<accession>A0A1S8T118</accession>
<dbReference type="EMBL" id="LZZM01000232">
    <property type="protein sequence ID" value="OOM71294.1"/>
    <property type="molecule type" value="Genomic_DNA"/>
</dbReference>
<proteinExistence type="predicted"/>
<sequence length="506" mass="60756">MTTEKYNCYLVKKKDGTLIKFCYDSQQGIYYQIFMKQNWSEKISIYKESFEYFYVLEDWNERIHVFCQDICGDLILCTLEGTEWKYKILLHMKYDVIMPIHVRAFFHSDDIHLLYNILDKHTYSEVLVHQIARNGIQWSSPKIITQLDYYYRFPYDVSQDCESNLVLLNTMLAGMYQLTSRNFHIIEERWGKQEVIHTSLLPYIDFTFCFEENRKYYLFITQDDQVNRVICQYKEMGLQKNIILFQHKKIDSCLLILSNNILWALWICGDKLYGCFSTNYGENFSSPRVYNHFDNGLPIKVFYQEYSANKQNKYTSHEIYVMNINGEEQFFSQELLENLVVAQVDHNEDLKANAENVDCEIEELKDYLTKVEILKREKEELQAKLKISEEELNRLNEARKYEKNQILKLQYQFYKEKEKFKSCTNDKDILKEKNSYLENKLLLKDKEKASIEKKLAEKEKENESLKQQIDIIRDQNLFNSEKSIKESINDSSKQARFSLIKWMFDD</sequence>
<evidence type="ECO:0000313" key="2">
    <source>
        <dbReference type="EMBL" id="OOM71294.1"/>
    </source>
</evidence>